<name>U3GWH0_9CORY</name>
<accession>U3GWH0</accession>
<dbReference type="HOGENOM" id="CLU_038355_1_2_11"/>
<evidence type="ECO:0000313" key="3">
    <source>
        <dbReference type="Proteomes" id="UP000016943"/>
    </source>
</evidence>
<proteinExistence type="predicted"/>
<dbReference type="Gene3D" id="3.40.190.120">
    <property type="entry name" value="Osmoprotection protein (prox), domain 2"/>
    <property type="match status" value="1"/>
</dbReference>
<feature type="domain" description="ABC-type glycine betaine transport system substrate-binding" evidence="1">
    <location>
        <begin position="46"/>
        <end position="304"/>
    </location>
</feature>
<dbReference type="AlphaFoldDB" id="U3GWH0"/>
<dbReference type="InterPro" id="IPR007210">
    <property type="entry name" value="ABC_Gly_betaine_transp_sub-bd"/>
</dbReference>
<dbReference type="Gene3D" id="3.40.190.10">
    <property type="entry name" value="Periplasmic binding protein-like II"/>
    <property type="match status" value="1"/>
</dbReference>
<dbReference type="PATRIC" id="fig|1348662.3.peg.1786"/>
<dbReference type="eggNOG" id="COG1732">
    <property type="taxonomic scope" value="Bacteria"/>
</dbReference>
<keyword evidence="3" id="KW-1185">Reference proteome</keyword>
<dbReference type="PROSITE" id="PS51257">
    <property type="entry name" value="PROKAR_LIPOPROTEIN"/>
    <property type="match status" value="1"/>
</dbReference>
<dbReference type="CDD" id="cd13606">
    <property type="entry name" value="PBP2_ProX_like"/>
    <property type="match status" value="1"/>
</dbReference>
<evidence type="ECO:0000259" key="1">
    <source>
        <dbReference type="Pfam" id="PF04069"/>
    </source>
</evidence>
<dbReference type="KEGG" id="caz:CARG_09040"/>
<dbReference type="Pfam" id="PF04069">
    <property type="entry name" value="OpuAC"/>
    <property type="match status" value="1"/>
</dbReference>
<dbReference type="STRING" id="1348662.CARG_09040"/>
<sequence>MVAMKSVQSVVGVVVGAVLSLGVLAGCVSHDPFDSEGAGGGAPGGPVVIGTANFPESEIIGQVWAAALENAGYEVQVKSGIGSREVYMAALQEGSVDIVPEYSGNLAQFFGAELDPGASEEQVLGTLRGVLPEGIVAGETAAAQSKDAFWVTEDFAQRHNVASLADLADVPVRLRLAGNPELSKRPYGPSGLKELYGVGVDLVPISDGGGPLTIAALNEGTADVADIYTTTPTQGLVQLDDPKGMVLPQNVLPVMRARSVSVGAASVIRDVNTHVTTEALTQMNHRNVGEGKQSAASVAREFVDSVEVAP</sequence>
<protein>
    <recommendedName>
        <fullName evidence="1">ABC-type glycine betaine transport system substrate-binding domain-containing protein</fullName>
    </recommendedName>
</protein>
<organism evidence="2 3">
    <name type="scientific">Corynebacterium argentoratense DSM 44202</name>
    <dbReference type="NCBI Taxonomy" id="1348662"/>
    <lineage>
        <taxon>Bacteria</taxon>
        <taxon>Bacillati</taxon>
        <taxon>Actinomycetota</taxon>
        <taxon>Actinomycetes</taxon>
        <taxon>Mycobacteriales</taxon>
        <taxon>Corynebacteriaceae</taxon>
        <taxon>Corynebacterium</taxon>
    </lineage>
</organism>
<dbReference type="GO" id="GO:0043190">
    <property type="term" value="C:ATP-binding cassette (ABC) transporter complex"/>
    <property type="evidence" value="ECO:0007669"/>
    <property type="project" value="InterPro"/>
</dbReference>
<dbReference type="Proteomes" id="UP000016943">
    <property type="component" value="Chromosome"/>
</dbReference>
<reference evidence="2 3" key="1">
    <citation type="journal article" date="2013" name="Genome Announc.">
        <title>Whole-Genome Sequence of the Clinical Strain Corynebacterium argentoratense DSM 44202, Isolated from a Human Throat Specimen.</title>
        <authorList>
            <person name="Bomholt C."/>
            <person name="Glaub A."/>
            <person name="Gravermann K."/>
            <person name="Albersmeier A."/>
            <person name="Brinkrolf K."/>
            <person name="Ruckert C."/>
            <person name="Tauch A."/>
        </authorList>
    </citation>
    <scope>NUCLEOTIDE SEQUENCE [LARGE SCALE GENOMIC DNA]</scope>
    <source>
        <strain evidence="2">DSM 44202</strain>
    </source>
</reference>
<evidence type="ECO:0000313" key="2">
    <source>
        <dbReference type="EMBL" id="AGU15905.1"/>
    </source>
</evidence>
<dbReference type="GO" id="GO:0022857">
    <property type="term" value="F:transmembrane transporter activity"/>
    <property type="evidence" value="ECO:0007669"/>
    <property type="project" value="InterPro"/>
</dbReference>
<dbReference type="SUPFAM" id="SSF53850">
    <property type="entry name" value="Periplasmic binding protein-like II"/>
    <property type="match status" value="1"/>
</dbReference>
<gene>
    <name evidence="2" type="ORF">CARG_09040</name>
</gene>
<dbReference type="EMBL" id="CP006365">
    <property type="protein sequence ID" value="AGU15905.1"/>
    <property type="molecule type" value="Genomic_DNA"/>
</dbReference>